<dbReference type="EnsemblMetazoa" id="ASTEI02662-RA">
    <property type="protein sequence ID" value="ASTEI02662-PA"/>
    <property type="gene ID" value="ASTEI02662"/>
</dbReference>
<feature type="transmembrane region" description="Helical" evidence="1">
    <location>
        <begin position="12"/>
        <end position="31"/>
    </location>
</feature>
<dbReference type="VEuPathDB" id="VectorBase:ASTEI02662"/>
<sequence>MKSGNCSRWWWWWYFTCLLACHTLSLFSSSLKHKHSRTNRN</sequence>
<proteinExistence type="predicted"/>
<name>A0A182Y2H6_ANOST</name>
<reference evidence="3" key="1">
    <citation type="journal article" date="2014" name="Genome Biol.">
        <title>Genome analysis of a major urban malaria vector mosquito, Anopheles stephensi.</title>
        <authorList>
            <person name="Jiang X."/>
            <person name="Peery A."/>
            <person name="Hall A.B."/>
            <person name="Sharma A."/>
            <person name="Chen X.G."/>
            <person name="Waterhouse R.M."/>
            <person name="Komissarov A."/>
            <person name="Riehle M.M."/>
            <person name="Shouche Y."/>
            <person name="Sharakhova M.V."/>
            <person name="Lawson D."/>
            <person name="Pakpour N."/>
            <person name="Arensburger P."/>
            <person name="Davidson V.L."/>
            <person name="Eiglmeier K."/>
            <person name="Emrich S."/>
            <person name="George P."/>
            <person name="Kennedy R.C."/>
            <person name="Mane S.P."/>
            <person name="Maslen G."/>
            <person name="Oringanje C."/>
            <person name="Qi Y."/>
            <person name="Settlage R."/>
            <person name="Tojo M."/>
            <person name="Tubio J.M."/>
            <person name="Unger M.F."/>
            <person name="Wang B."/>
            <person name="Vernick K.D."/>
            <person name="Ribeiro J.M."/>
            <person name="James A.A."/>
            <person name="Michel K."/>
            <person name="Riehle M.A."/>
            <person name="Luckhart S."/>
            <person name="Sharakhov I.V."/>
            <person name="Tu Z."/>
        </authorList>
    </citation>
    <scope>NUCLEOTIDE SEQUENCE [LARGE SCALE GENOMIC DNA]</scope>
    <source>
        <strain evidence="3">Indian</strain>
    </source>
</reference>
<keyword evidence="1" id="KW-0472">Membrane</keyword>
<evidence type="ECO:0000256" key="1">
    <source>
        <dbReference type="SAM" id="Phobius"/>
    </source>
</evidence>
<keyword evidence="1" id="KW-1133">Transmembrane helix</keyword>
<accession>A0A182Y2H6</accession>
<dbReference type="Proteomes" id="UP000076408">
    <property type="component" value="Unassembled WGS sequence"/>
</dbReference>
<protein>
    <submittedName>
        <fullName evidence="2">Uncharacterized protein</fullName>
    </submittedName>
</protein>
<keyword evidence="3" id="KW-1185">Reference proteome</keyword>
<dbReference type="AlphaFoldDB" id="A0A182Y2H6"/>
<reference evidence="2" key="2">
    <citation type="submission" date="2020-05" db="UniProtKB">
        <authorList>
            <consortium name="EnsemblMetazoa"/>
        </authorList>
    </citation>
    <scope>IDENTIFICATION</scope>
    <source>
        <strain evidence="2">Indian</strain>
    </source>
</reference>
<organism evidence="2 3">
    <name type="scientific">Anopheles stephensi</name>
    <name type="common">Indo-Pakistan malaria mosquito</name>
    <dbReference type="NCBI Taxonomy" id="30069"/>
    <lineage>
        <taxon>Eukaryota</taxon>
        <taxon>Metazoa</taxon>
        <taxon>Ecdysozoa</taxon>
        <taxon>Arthropoda</taxon>
        <taxon>Hexapoda</taxon>
        <taxon>Insecta</taxon>
        <taxon>Pterygota</taxon>
        <taxon>Neoptera</taxon>
        <taxon>Endopterygota</taxon>
        <taxon>Diptera</taxon>
        <taxon>Nematocera</taxon>
        <taxon>Culicoidea</taxon>
        <taxon>Culicidae</taxon>
        <taxon>Anophelinae</taxon>
        <taxon>Anopheles</taxon>
    </lineage>
</organism>
<evidence type="ECO:0000313" key="3">
    <source>
        <dbReference type="Proteomes" id="UP000076408"/>
    </source>
</evidence>
<evidence type="ECO:0000313" key="2">
    <source>
        <dbReference type="EnsemblMetazoa" id="ASTEI02662-PA"/>
    </source>
</evidence>
<keyword evidence="1" id="KW-0812">Transmembrane</keyword>